<accession>A0A939C522</accession>
<evidence type="ECO:0000313" key="11">
    <source>
        <dbReference type="Proteomes" id="UP000663801"/>
    </source>
</evidence>
<feature type="transmembrane region" description="Helical" evidence="8">
    <location>
        <begin position="42"/>
        <end position="62"/>
    </location>
</feature>
<feature type="transmembrane region" description="Helical" evidence="8">
    <location>
        <begin position="132"/>
        <end position="156"/>
    </location>
</feature>
<dbReference type="PANTHER" id="PTHR23502">
    <property type="entry name" value="MAJOR FACILITATOR SUPERFAMILY"/>
    <property type="match status" value="1"/>
</dbReference>
<dbReference type="Gene3D" id="1.20.1720.10">
    <property type="entry name" value="Multidrug resistance protein D"/>
    <property type="match status" value="1"/>
</dbReference>
<dbReference type="InterPro" id="IPR020846">
    <property type="entry name" value="MFS_dom"/>
</dbReference>
<feature type="transmembrane region" description="Helical" evidence="8">
    <location>
        <begin position="74"/>
        <end position="93"/>
    </location>
</feature>
<organism evidence="10 11">
    <name type="scientific">Nakamurella flavida</name>
    <dbReference type="NCBI Taxonomy" id="363630"/>
    <lineage>
        <taxon>Bacteria</taxon>
        <taxon>Bacillati</taxon>
        <taxon>Actinomycetota</taxon>
        <taxon>Actinomycetes</taxon>
        <taxon>Nakamurellales</taxon>
        <taxon>Nakamurellaceae</taxon>
        <taxon>Nakamurella</taxon>
    </lineage>
</organism>
<dbReference type="Proteomes" id="UP000663801">
    <property type="component" value="Unassembled WGS sequence"/>
</dbReference>
<feature type="transmembrane region" description="Helical" evidence="8">
    <location>
        <begin position="245"/>
        <end position="265"/>
    </location>
</feature>
<keyword evidence="4" id="KW-1003">Cell membrane</keyword>
<gene>
    <name evidence="10" type="ORF">JL107_07875</name>
</gene>
<comment type="caution">
    <text evidence="10">The sequence shown here is derived from an EMBL/GenBank/DDBJ whole genome shotgun (WGS) entry which is preliminary data.</text>
</comment>
<sequence length="406" mass="41465">MTKVRGAFVLLLGALTAIGPLTIDLYLAAFPAITTDLATTQGAVQLTIAATLAGLAIGQLVIGSLSDALGRRRPLIVSLALYVAFSVAIVFAPSVSVLAVLRFGQGLTAAAGMVLSMAIVRDSFHGTQVGKVIARLMLVVGVAPILAPVIGAQLLLLGSWRMMFVVLAGFGLVLLALAIFVVPESLPVERRRSGGLGAALRSYGSLITDFSFLGLALLSGLYMAALFTYVSGATFVFQEQYGLSAQQFALVFTSGAIAVTAGSQINGALIGRVHPATILRVAVLSGVVLAAAMVASSLLDLGMVALIVLLVLTLLTAGFVMPSVPTIALQANPHRAGSAAALLGALQFGLGAAISPLSGAFGPTTALSMTVVMFGSIVAAAVLLFLLRRTLTPQPATEKVLARSGQ</sequence>
<feature type="transmembrane region" description="Helical" evidence="8">
    <location>
        <begin position="162"/>
        <end position="182"/>
    </location>
</feature>
<feature type="transmembrane region" description="Helical" evidence="8">
    <location>
        <begin position="301"/>
        <end position="324"/>
    </location>
</feature>
<keyword evidence="3" id="KW-0813">Transport</keyword>
<protein>
    <submittedName>
        <fullName evidence="10">Multidrug effflux MFS transporter</fullName>
    </submittedName>
</protein>
<dbReference type="GO" id="GO:0005886">
    <property type="term" value="C:plasma membrane"/>
    <property type="evidence" value="ECO:0007669"/>
    <property type="project" value="UniProtKB-SubCell"/>
</dbReference>
<feature type="transmembrane region" description="Helical" evidence="8">
    <location>
        <begin position="336"/>
        <end position="354"/>
    </location>
</feature>
<feature type="transmembrane region" description="Helical" evidence="8">
    <location>
        <begin position="203"/>
        <end position="225"/>
    </location>
</feature>
<reference evidence="10" key="1">
    <citation type="submission" date="2021-01" db="EMBL/GenBank/DDBJ databases">
        <title>KCTC 19127 draft genome.</title>
        <authorList>
            <person name="An D."/>
        </authorList>
    </citation>
    <scope>NUCLEOTIDE SEQUENCE</scope>
    <source>
        <strain evidence="10">KCTC 19127</strain>
    </source>
</reference>
<dbReference type="AlphaFoldDB" id="A0A939C522"/>
<evidence type="ECO:0000256" key="2">
    <source>
        <dbReference type="ARBA" id="ARBA00006236"/>
    </source>
</evidence>
<keyword evidence="5 8" id="KW-0812">Transmembrane</keyword>
<evidence type="ECO:0000256" key="3">
    <source>
        <dbReference type="ARBA" id="ARBA00022448"/>
    </source>
</evidence>
<dbReference type="InterPro" id="IPR036259">
    <property type="entry name" value="MFS_trans_sf"/>
</dbReference>
<dbReference type="InterPro" id="IPR011701">
    <property type="entry name" value="MFS"/>
</dbReference>
<feature type="transmembrane region" description="Helical" evidence="8">
    <location>
        <begin position="7"/>
        <end position="30"/>
    </location>
</feature>
<evidence type="ECO:0000256" key="1">
    <source>
        <dbReference type="ARBA" id="ARBA00004651"/>
    </source>
</evidence>
<dbReference type="Pfam" id="PF07690">
    <property type="entry name" value="MFS_1"/>
    <property type="match status" value="1"/>
</dbReference>
<keyword evidence="6 8" id="KW-1133">Transmembrane helix</keyword>
<dbReference type="GO" id="GO:0042910">
    <property type="term" value="F:xenobiotic transmembrane transporter activity"/>
    <property type="evidence" value="ECO:0007669"/>
    <property type="project" value="InterPro"/>
</dbReference>
<dbReference type="SUPFAM" id="SSF103473">
    <property type="entry name" value="MFS general substrate transporter"/>
    <property type="match status" value="1"/>
</dbReference>
<comment type="similarity">
    <text evidence="2">Belongs to the major facilitator superfamily. Bcr/CmlA family.</text>
</comment>
<evidence type="ECO:0000256" key="7">
    <source>
        <dbReference type="ARBA" id="ARBA00023136"/>
    </source>
</evidence>
<evidence type="ECO:0000313" key="10">
    <source>
        <dbReference type="EMBL" id="MBM9476354.1"/>
    </source>
</evidence>
<dbReference type="GO" id="GO:1990961">
    <property type="term" value="P:xenobiotic detoxification by transmembrane export across the plasma membrane"/>
    <property type="evidence" value="ECO:0007669"/>
    <property type="project" value="InterPro"/>
</dbReference>
<dbReference type="PROSITE" id="PS50850">
    <property type="entry name" value="MFS"/>
    <property type="match status" value="1"/>
</dbReference>
<dbReference type="InterPro" id="IPR004812">
    <property type="entry name" value="Efflux_drug-R_Bcr/CmlA"/>
</dbReference>
<evidence type="ECO:0000259" key="9">
    <source>
        <dbReference type="PROSITE" id="PS50850"/>
    </source>
</evidence>
<dbReference type="NCBIfam" id="TIGR00710">
    <property type="entry name" value="efflux_Bcr_CflA"/>
    <property type="match status" value="1"/>
</dbReference>
<comment type="subcellular location">
    <subcellularLocation>
        <location evidence="1">Cell membrane</location>
        <topology evidence="1">Multi-pass membrane protein</topology>
    </subcellularLocation>
</comment>
<feature type="transmembrane region" description="Helical" evidence="8">
    <location>
        <begin position="99"/>
        <end position="120"/>
    </location>
</feature>
<proteinExistence type="inferred from homology"/>
<evidence type="ECO:0000256" key="4">
    <source>
        <dbReference type="ARBA" id="ARBA00022475"/>
    </source>
</evidence>
<evidence type="ECO:0000256" key="8">
    <source>
        <dbReference type="SAM" id="Phobius"/>
    </source>
</evidence>
<evidence type="ECO:0000256" key="5">
    <source>
        <dbReference type="ARBA" id="ARBA00022692"/>
    </source>
</evidence>
<feature type="transmembrane region" description="Helical" evidence="8">
    <location>
        <begin position="366"/>
        <end position="387"/>
    </location>
</feature>
<dbReference type="PANTHER" id="PTHR23502:SF132">
    <property type="entry name" value="POLYAMINE TRANSPORTER 2-RELATED"/>
    <property type="match status" value="1"/>
</dbReference>
<dbReference type="CDD" id="cd17320">
    <property type="entry name" value="MFS_MdfA_MDR_like"/>
    <property type="match status" value="1"/>
</dbReference>
<keyword evidence="11" id="KW-1185">Reference proteome</keyword>
<name>A0A939C522_9ACTN</name>
<feature type="transmembrane region" description="Helical" evidence="8">
    <location>
        <begin position="277"/>
        <end position="295"/>
    </location>
</feature>
<dbReference type="EMBL" id="JAERWL010000007">
    <property type="protein sequence ID" value="MBM9476354.1"/>
    <property type="molecule type" value="Genomic_DNA"/>
</dbReference>
<evidence type="ECO:0000256" key="6">
    <source>
        <dbReference type="ARBA" id="ARBA00022989"/>
    </source>
</evidence>
<feature type="domain" description="Major facilitator superfamily (MFS) profile" evidence="9">
    <location>
        <begin position="8"/>
        <end position="393"/>
    </location>
</feature>
<keyword evidence="7 8" id="KW-0472">Membrane</keyword>